<dbReference type="InterPro" id="IPR042196">
    <property type="entry name" value="FHIPEP_4"/>
</dbReference>
<dbReference type="GO" id="GO:0009306">
    <property type="term" value="P:protein secretion"/>
    <property type="evidence" value="ECO:0007669"/>
    <property type="project" value="InterPro"/>
</dbReference>
<dbReference type="Proteomes" id="UP000553193">
    <property type="component" value="Unassembled WGS sequence"/>
</dbReference>
<feature type="transmembrane region" description="Helical" evidence="7">
    <location>
        <begin position="45"/>
        <end position="62"/>
    </location>
</feature>
<proteinExistence type="inferred from homology"/>
<feature type="transmembrane region" description="Helical" evidence="7">
    <location>
        <begin position="248"/>
        <end position="269"/>
    </location>
</feature>
<dbReference type="GO" id="GO:0005886">
    <property type="term" value="C:plasma membrane"/>
    <property type="evidence" value="ECO:0007669"/>
    <property type="project" value="UniProtKB-SubCell"/>
</dbReference>
<dbReference type="PANTHER" id="PTHR30161">
    <property type="entry name" value="FLAGELLAR EXPORT PROTEIN, MEMBRANE FLHA SUBUNIT-RELATED"/>
    <property type="match status" value="1"/>
</dbReference>
<dbReference type="RefSeq" id="WP_184381767.1">
    <property type="nucleotide sequence ID" value="NZ_JACIDJ010000001.1"/>
</dbReference>
<keyword evidence="9" id="KW-0282">Flagellum</keyword>
<comment type="caution">
    <text evidence="7">Lacks conserved residue(s) required for the propagation of feature annotation.</text>
</comment>
<dbReference type="Pfam" id="PF00771">
    <property type="entry name" value="FHIPEP"/>
    <property type="match status" value="1"/>
</dbReference>
<protein>
    <recommendedName>
        <fullName evidence="7">Flagellar biosynthesis protein FlhA</fullName>
    </recommendedName>
</protein>
<evidence type="ECO:0000256" key="5">
    <source>
        <dbReference type="ARBA" id="ARBA00022989"/>
    </source>
</evidence>
<feature type="transmembrane region" description="Helical" evidence="7">
    <location>
        <begin position="289"/>
        <end position="322"/>
    </location>
</feature>
<reference evidence="9 10" key="1">
    <citation type="submission" date="2020-08" db="EMBL/GenBank/DDBJ databases">
        <title>Genomic Encyclopedia of Type Strains, Phase IV (KMG-IV): sequencing the most valuable type-strain genomes for metagenomic binning, comparative biology and taxonomic classification.</title>
        <authorList>
            <person name="Goeker M."/>
        </authorList>
    </citation>
    <scope>NUCLEOTIDE SEQUENCE [LARGE SCALE GENOMIC DNA]</scope>
    <source>
        <strain evidence="9 10">DSM 19979</strain>
    </source>
</reference>
<dbReference type="AlphaFoldDB" id="A0A840A7F8"/>
<organism evidence="9 10">
    <name type="scientific">Roseococcus suduntuyensis</name>
    <dbReference type="NCBI Taxonomy" id="455361"/>
    <lineage>
        <taxon>Bacteria</taxon>
        <taxon>Pseudomonadati</taxon>
        <taxon>Pseudomonadota</taxon>
        <taxon>Alphaproteobacteria</taxon>
        <taxon>Acetobacterales</taxon>
        <taxon>Roseomonadaceae</taxon>
        <taxon>Roseococcus</taxon>
    </lineage>
</organism>
<dbReference type="Gene3D" id="3.40.30.60">
    <property type="entry name" value="FHIPEP family, domain 1"/>
    <property type="match status" value="1"/>
</dbReference>
<keyword evidence="7" id="KW-0813">Transport</keyword>
<dbReference type="GO" id="GO:0044780">
    <property type="term" value="P:bacterial-type flagellum assembly"/>
    <property type="evidence" value="ECO:0007669"/>
    <property type="project" value="InterPro"/>
</dbReference>
<comment type="caution">
    <text evidence="9">The sequence shown here is derived from an EMBL/GenBank/DDBJ whole genome shotgun (WGS) entry which is preliminary data.</text>
</comment>
<dbReference type="Gene3D" id="3.40.50.12790">
    <property type="entry name" value="FHIPEP family, domain 4"/>
    <property type="match status" value="1"/>
</dbReference>
<evidence type="ECO:0000256" key="1">
    <source>
        <dbReference type="ARBA" id="ARBA00004651"/>
    </source>
</evidence>
<dbReference type="InterPro" id="IPR001712">
    <property type="entry name" value="T3SS_FHIPEP"/>
</dbReference>
<comment type="function">
    <text evidence="7">Required for formation of the rod structure of the flagellar apparatus. Together with FliI and FliH, may constitute the export apparatus of flagellin.</text>
</comment>
<feature type="region of interest" description="Disordered" evidence="8">
    <location>
        <begin position="326"/>
        <end position="345"/>
    </location>
</feature>
<name>A0A840A7F8_9PROT</name>
<evidence type="ECO:0000256" key="6">
    <source>
        <dbReference type="ARBA" id="ARBA00023136"/>
    </source>
</evidence>
<keyword evidence="6 7" id="KW-0472">Membrane</keyword>
<evidence type="ECO:0000256" key="2">
    <source>
        <dbReference type="ARBA" id="ARBA00008835"/>
    </source>
</evidence>
<keyword evidence="5 7" id="KW-1133">Transmembrane helix</keyword>
<evidence type="ECO:0000256" key="4">
    <source>
        <dbReference type="ARBA" id="ARBA00022692"/>
    </source>
</evidence>
<dbReference type="Gene3D" id="1.10.8.540">
    <property type="entry name" value="FHIPEP family, domain 3"/>
    <property type="match status" value="1"/>
</dbReference>
<dbReference type="InterPro" id="IPR006301">
    <property type="entry name" value="FlhA"/>
</dbReference>
<dbReference type="EMBL" id="JACIDJ010000001">
    <property type="protein sequence ID" value="MBB3896812.1"/>
    <property type="molecule type" value="Genomic_DNA"/>
</dbReference>
<keyword evidence="7" id="KW-0653">Protein transport</keyword>
<evidence type="ECO:0000256" key="8">
    <source>
        <dbReference type="SAM" id="MobiDB-lite"/>
    </source>
</evidence>
<evidence type="ECO:0000313" key="10">
    <source>
        <dbReference type="Proteomes" id="UP000553193"/>
    </source>
</evidence>
<feature type="transmembrane region" description="Helical" evidence="7">
    <location>
        <begin position="20"/>
        <end position="39"/>
    </location>
</feature>
<feature type="compositionally biased region" description="Pro residues" evidence="8">
    <location>
        <begin position="330"/>
        <end position="343"/>
    </location>
</feature>
<dbReference type="PANTHER" id="PTHR30161:SF1">
    <property type="entry name" value="FLAGELLAR BIOSYNTHESIS PROTEIN FLHA-RELATED"/>
    <property type="match status" value="1"/>
</dbReference>
<keyword evidence="9" id="KW-0966">Cell projection</keyword>
<keyword evidence="3 7" id="KW-1003">Cell membrane</keyword>
<accession>A0A840A7F8</accession>
<dbReference type="InterPro" id="IPR042193">
    <property type="entry name" value="FHIPEP_3"/>
</dbReference>
<dbReference type="PRINTS" id="PR00949">
    <property type="entry name" value="TYPE3IMAPROT"/>
</dbReference>
<keyword evidence="9" id="KW-0969">Cilium</keyword>
<sequence>MKALPLPPWLTGLRISSEVALVLAVALVLSILVIPLPAFLLDAALALNITISVLVLMVALLLTKPLEFQSFPQILLITTLFRLGLNVATTRAILANGHEGPQAAGNIIAVFGQSLMGGDVLVGLIIFAILLLVNQTVVAKGAGRIAEVSARFHLDAMPGKQMAIDADLSAGTIDEAEAKRRRRDLEEESSFNGSMDGAAKFVKGDAIVAIVSVFINLLGGLAIGIGRHGMPFMEAVQTYSILTVGDGLVGQIPALLVSVGAAIVVTKAAREGQADALMAKELGTWKPLAVASGSSLVLGLVPGMPLLPFLALAGLTGGAAWYQRRNPTAALPPPEEAPPPSNAEPPVAEALRMDLLRLELGYGLLSLAAGDAPRLSEQIRGLRRSIAQEMGFVLPSVRIQDNLELPADSYVIRVKEIEAARGSLRPPMNLAIDPSGNMPDLPGERTQEPAFGLPALWIEERLREEALARGCTVVDCAGVLATHLTEVVRENMNELLSYAETQKLLEELPREQQKLVQDLIPAQASVGTLQRLLQSLLAERVSIRDLPTILEGLQEAVSANLRALPHIQAVVRMRLARQLSEAARGPQGYVGLVTLSPEWEVAFTEALTGPPEDRQLAMEPAKLQQFITRMRDVLDAQAAQEEAPVLLCSGALRAHIRAIVERIRPSTTVLAQAELHPRIRVRALASI</sequence>
<feature type="transmembrane region" description="Helical" evidence="7">
    <location>
        <begin position="107"/>
        <end position="133"/>
    </location>
</feature>
<keyword evidence="4 7" id="KW-0812">Transmembrane</keyword>
<evidence type="ECO:0000256" key="7">
    <source>
        <dbReference type="RuleBase" id="RU364093"/>
    </source>
</evidence>
<dbReference type="NCBIfam" id="TIGR01398">
    <property type="entry name" value="FlhA"/>
    <property type="match status" value="1"/>
</dbReference>
<keyword evidence="7" id="KW-1006">Bacterial flagellum protein export</keyword>
<evidence type="ECO:0000313" key="9">
    <source>
        <dbReference type="EMBL" id="MBB3896812.1"/>
    </source>
</evidence>
<evidence type="ECO:0000256" key="3">
    <source>
        <dbReference type="ARBA" id="ARBA00022475"/>
    </source>
</evidence>
<keyword evidence="7" id="KW-1005">Bacterial flagellum biogenesis</keyword>
<dbReference type="InterPro" id="IPR042194">
    <property type="entry name" value="FHIPEP_1"/>
</dbReference>
<keyword evidence="10" id="KW-1185">Reference proteome</keyword>
<comment type="similarity">
    <text evidence="2 7">Belongs to the FHIPEP (flagella/HR/invasion proteins export pore) family.</text>
</comment>
<gene>
    <name evidence="7" type="primary">flhA</name>
    <name evidence="9" type="ORF">GGQ83_000238</name>
</gene>
<dbReference type="PIRSF" id="PIRSF005419">
    <property type="entry name" value="FlhA"/>
    <property type="match status" value="1"/>
</dbReference>
<feature type="transmembrane region" description="Helical" evidence="7">
    <location>
        <begin position="206"/>
        <end position="228"/>
    </location>
</feature>
<comment type="subcellular location">
    <subcellularLocation>
        <location evidence="1 7">Cell membrane</location>
        <topology evidence="1 7">Multi-pass membrane protein</topology>
    </subcellularLocation>
</comment>